<reference evidence="2 3" key="1">
    <citation type="submission" date="2019-08" db="EMBL/GenBank/DDBJ databases">
        <title>In-depth cultivation of the pig gut microbiome towards novel bacterial diversity and tailored functional studies.</title>
        <authorList>
            <person name="Wylensek D."/>
            <person name="Hitch T.C.A."/>
            <person name="Clavel T."/>
        </authorList>
    </citation>
    <scope>NUCLEOTIDE SEQUENCE [LARGE SCALE GENOMIC DNA]</scope>
    <source>
        <strain evidence="2 3">MUC/MUC-530-WT-4D</strain>
    </source>
</reference>
<feature type="domain" description="AB hydrolase-1" evidence="1">
    <location>
        <begin position="115"/>
        <end position="220"/>
    </location>
</feature>
<proteinExistence type="predicted"/>
<evidence type="ECO:0000313" key="3">
    <source>
        <dbReference type="Proteomes" id="UP000474024"/>
    </source>
</evidence>
<accession>A0A6L5YSQ6</accession>
<dbReference type="AlphaFoldDB" id="A0A6L5YSQ6"/>
<comment type="caution">
    <text evidence="2">The sequence shown here is derived from an EMBL/GenBank/DDBJ whole genome shotgun (WGS) entry which is preliminary data.</text>
</comment>
<gene>
    <name evidence="2" type="ORF">FYJ75_10305</name>
</gene>
<protein>
    <submittedName>
        <fullName evidence="2">Alpha/beta hydrolase</fullName>
    </submittedName>
</protein>
<dbReference type="PANTHER" id="PTHR43358">
    <property type="entry name" value="ALPHA/BETA-HYDROLASE"/>
    <property type="match status" value="1"/>
</dbReference>
<dbReference type="EMBL" id="VUNI01000018">
    <property type="protein sequence ID" value="MST75405.1"/>
    <property type="molecule type" value="Genomic_DNA"/>
</dbReference>
<dbReference type="Pfam" id="PF00561">
    <property type="entry name" value="Abhydrolase_1"/>
    <property type="match status" value="1"/>
</dbReference>
<name>A0A6L5YSQ6_9FIRM</name>
<dbReference type="SUPFAM" id="SSF53474">
    <property type="entry name" value="alpha/beta-Hydrolases"/>
    <property type="match status" value="1"/>
</dbReference>
<evidence type="ECO:0000313" key="2">
    <source>
        <dbReference type="EMBL" id="MST75405.1"/>
    </source>
</evidence>
<dbReference type="GO" id="GO:0016787">
    <property type="term" value="F:hydrolase activity"/>
    <property type="evidence" value="ECO:0007669"/>
    <property type="project" value="UniProtKB-KW"/>
</dbReference>
<dbReference type="Proteomes" id="UP000474024">
    <property type="component" value="Unassembled WGS sequence"/>
</dbReference>
<dbReference type="InterPro" id="IPR000073">
    <property type="entry name" value="AB_hydrolase_1"/>
</dbReference>
<evidence type="ECO:0000259" key="1">
    <source>
        <dbReference type="Pfam" id="PF00561"/>
    </source>
</evidence>
<keyword evidence="2" id="KW-0378">Hydrolase</keyword>
<dbReference type="InterPro" id="IPR052920">
    <property type="entry name" value="DNA-binding_regulatory"/>
</dbReference>
<keyword evidence="3" id="KW-1185">Reference proteome</keyword>
<dbReference type="Gene3D" id="3.40.50.1820">
    <property type="entry name" value="alpha/beta hydrolase"/>
    <property type="match status" value="1"/>
</dbReference>
<organism evidence="2 3">
    <name type="scientific">Roseburia porci</name>
    <dbReference type="NCBI Taxonomy" id="2605790"/>
    <lineage>
        <taxon>Bacteria</taxon>
        <taxon>Bacillati</taxon>
        <taxon>Bacillota</taxon>
        <taxon>Clostridia</taxon>
        <taxon>Lachnospirales</taxon>
        <taxon>Lachnospiraceae</taxon>
        <taxon>Roseburia</taxon>
    </lineage>
</organism>
<sequence>MKTFFTKAKKILLSVYSAILLLVLGAAALLNRYLLNYAIGRGGSGGDRKVALDVTGPDNQVQKTIEENRAAQMKKNREFLSEHKEKPVSIRSNDGFVLNGGYFPNGKSHLWAITIHGYRSNHTRMTSAIQHFYDAGYQVLAPDLRACGTSEGNFVGMGWLDRKDILKWINWIIRHDPKAEIVVYGVSMGAATTMMTAGEHTPDQVKVFIEDCGYTSAWDIFANEMRLRFHLPAFPILHTANIISRIVAGYSFSRASALAQVARCEKPMLFIHGTADDFIPYSMMNVLYQAKPGTNKASVTAEGAGHTEAMYVLGDRYWNAVFRFIAKYNRVS</sequence>
<dbReference type="RefSeq" id="WP_154430374.1">
    <property type="nucleotide sequence ID" value="NZ_VUNI01000018.1"/>
</dbReference>
<dbReference type="PANTHER" id="PTHR43358:SF4">
    <property type="entry name" value="ALPHA_BETA HYDROLASE FOLD-1 DOMAIN-CONTAINING PROTEIN"/>
    <property type="match status" value="1"/>
</dbReference>
<dbReference type="InterPro" id="IPR029058">
    <property type="entry name" value="AB_hydrolase_fold"/>
</dbReference>